<reference evidence="14 16" key="1">
    <citation type="submission" date="2019-08" db="EMBL/GenBank/DDBJ databases">
        <title>Comparative genome analysis confer to the adaptation heavy metal polluted environment.</title>
        <authorList>
            <person name="Li Y."/>
        </authorList>
    </citation>
    <scope>NUCLEOTIDE SEQUENCE [LARGE SCALE GENOMIC DNA]</scope>
    <source>
        <strain evidence="14 16">P2</strain>
    </source>
</reference>
<evidence type="ECO:0000313" key="15">
    <source>
        <dbReference type="EMBL" id="QTE49664.1"/>
    </source>
</evidence>
<dbReference type="Proteomes" id="UP000663940">
    <property type="component" value="Chromosome"/>
</dbReference>
<evidence type="ECO:0000256" key="3">
    <source>
        <dbReference type="ARBA" id="ARBA00011992"/>
    </source>
</evidence>
<comment type="caution">
    <text evidence="10">Lacks conserved residue(s) required for the propagation of feature annotation.</text>
</comment>
<keyword evidence="4 10" id="KW-0369">Histidine metabolism</keyword>
<accession>A0AAE6JKT4</accession>
<evidence type="ECO:0000256" key="2">
    <source>
        <dbReference type="ARBA" id="ARBA00007578"/>
    </source>
</evidence>
<feature type="domain" description="Urocanase C-terminal" evidence="13">
    <location>
        <begin position="356"/>
        <end position="549"/>
    </location>
</feature>
<reference evidence="15 17" key="2">
    <citation type="submission" date="2021-03" db="EMBL/GenBank/DDBJ databases">
        <title>Mucilaginibacter strains isolated from gold and copper mining confer multi heavy-metal resistance.</title>
        <authorList>
            <person name="Li Y."/>
        </authorList>
    </citation>
    <scope>NUCLEOTIDE SEQUENCE [LARGE SCALE GENOMIC DNA]</scope>
    <source>
        <strain evidence="15 17">P2-4</strain>
    </source>
</reference>
<organism evidence="14 16">
    <name type="scientific">Mucilaginibacter rubeus</name>
    <dbReference type="NCBI Taxonomy" id="2027860"/>
    <lineage>
        <taxon>Bacteria</taxon>
        <taxon>Pseudomonadati</taxon>
        <taxon>Bacteroidota</taxon>
        <taxon>Sphingobacteriia</taxon>
        <taxon>Sphingobacteriales</taxon>
        <taxon>Sphingobacteriaceae</taxon>
        <taxon>Mucilaginibacter</taxon>
    </lineage>
</organism>
<dbReference type="InterPro" id="IPR055351">
    <property type="entry name" value="Urocanase"/>
</dbReference>
<comment type="function">
    <text evidence="9 10">Catalyzes the conversion of urocanate to 4-imidazolone-5-propionate.</text>
</comment>
<feature type="domain" description="Urocanase Rossmann-like" evidence="11">
    <location>
        <begin position="145"/>
        <end position="353"/>
    </location>
</feature>
<evidence type="ECO:0000256" key="8">
    <source>
        <dbReference type="ARBA" id="ARBA00047623"/>
    </source>
</evidence>
<dbReference type="EMBL" id="CP043451">
    <property type="protein sequence ID" value="QEM07767.1"/>
    <property type="molecule type" value="Genomic_DNA"/>
</dbReference>
<dbReference type="InterPro" id="IPR023636">
    <property type="entry name" value="Urocanase_CS"/>
</dbReference>
<keyword evidence="5 10" id="KW-0520">NAD</keyword>
<dbReference type="AlphaFoldDB" id="A0AAE6JKT4"/>
<dbReference type="Pfam" id="PF01175">
    <property type="entry name" value="Urocanase"/>
    <property type="match status" value="1"/>
</dbReference>
<dbReference type="PROSITE" id="PS01233">
    <property type="entry name" value="UROCANASE"/>
    <property type="match status" value="1"/>
</dbReference>
<proteinExistence type="inferred from homology"/>
<feature type="binding site" evidence="10">
    <location>
        <begin position="181"/>
        <end position="183"/>
    </location>
    <ligand>
        <name>NAD(+)</name>
        <dbReference type="ChEBI" id="CHEBI:57540"/>
    </ligand>
</feature>
<dbReference type="InterPro" id="IPR035085">
    <property type="entry name" value="Urocanase_Rossmann-like"/>
</dbReference>
<keyword evidence="17" id="KW-1185">Reference proteome</keyword>
<keyword evidence="6 10" id="KW-0456">Lyase</keyword>
<dbReference type="SUPFAM" id="SSF111326">
    <property type="entry name" value="Urocanase"/>
    <property type="match status" value="1"/>
</dbReference>
<dbReference type="NCBIfam" id="NF003820">
    <property type="entry name" value="PRK05414.1"/>
    <property type="match status" value="1"/>
</dbReference>
<evidence type="ECO:0000313" key="16">
    <source>
        <dbReference type="Proteomes" id="UP000250557"/>
    </source>
</evidence>
<feature type="binding site" evidence="10">
    <location>
        <position position="206"/>
    </location>
    <ligand>
        <name>NAD(+)</name>
        <dbReference type="ChEBI" id="CHEBI:57540"/>
    </ligand>
</feature>
<dbReference type="Pfam" id="PF17391">
    <property type="entry name" value="Urocanase_N"/>
    <property type="match status" value="1"/>
</dbReference>
<evidence type="ECO:0000256" key="9">
    <source>
        <dbReference type="ARBA" id="ARBA00056569"/>
    </source>
</evidence>
<comment type="pathway">
    <text evidence="1 10">Amino-acid degradation; L-histidine degradation into L-glutamate; N-formimidoyl-L-glutamate from L-histidine: step 2/3.</text>
</comment>
<dbReference type="InterPro" id="IPR035400">
    <property type="entry name" value="Urocanase_N"/>
</dbReference>
<name>A0AAE6JKT4_9SPHI</name>
<dbReference type="Pfam" id="PF17392">
    <property type="entry name" value="Urocanase_C"/>
    <property type="match status" value="1"/>
</dbReference>
<feature type="domain" description="Urocanase N-terminal" evidence="12">
    <location>
        <begin position="17"/>
        <end position="142"/>
    </location>
</feature>
<feature type="binding site" evidence="10">
    <location>
        <begin position="278"/>
        <end position="279"/>
    </location>
    <ligand>
        <name>NAD(+)</name>
        <dbReference type="ChEBI" id="CHEBI:57540"/>
    </ligand>
</feature>
<dbReference type="Proteomes" id="UP000250557">
    <property type="component" value="Chromosome"/>
</dbReference>
<dbReference type="InterPro" id="IPR036190">
    <property type="entry name" value="Urocanase_sf"/>
</dbReference>
<evidence type="ECO:0000313" key="14">
    <source>
        <dbReference type="EMBL" id="QEM07767.1"/>
    </source>
</evidence>
<gene>
    <name evidence="10" type="primary">hutU</name>
    <name evidence="14" type="ORF">DIU31_031290</name>
    <name evidence="15" type="ORF">J3L21_29725</name>
</gene>
<evidence type="ECO:0000259" key="11">
    <source>
        <dbReference type="Pfam" id="PF01175"/>
    </source>
</evidence>
<evidence type="ECO:0000256" key="5">
    <source>
        <dbReference type="ARBA" id="ARBA00023027"/>
    </source>
</evidence>
<evidence type="ECO:0000313" key="17">
    <source>
        <dbReference type="Proteomes" id="UP000663940"/>
    </source>
</evidence>
<feature type="binding site" evidence="10">
    <location>
        <position position="201"/>
    </location>
    <ligand>
        <name>NAD(+)</name>
        <dbReference type="ChEBI" id="CHEBI:57540"/>
    </ligand>
</feature>
<sequence length="557" mass="60889">MTSSEFIKTYANHPVYKAPRGMQLHAKSWQTEAPIRMLLNNLDGQVAENPDELVVYGGIGQAARNPEALRKIIELLLELDEYHSLLIQSGKPVGIIRSHPEAPRVLIANSNLVPAWANWEHFNELREKGLMMYGQMTAGSWIYIGTQGILQGTYETFVECGNQHFNGDLTGKLIVSAGLGGMGGAQPLAATMAGAVFLGADVDASRIQKRVDTKYIDRMTSSYDEAIAWIKEAIAKKETLSVGLVSDAGDLLEKLLKDNIVPDILTDQTSAHDPLNGYIPNDLSLNEAAALRKNDAVEYKRRSLKSMARHVGLMLALQKIGAVTFDYGNNLREFARQGGEVDAFNFPGFTPAYIRPLFCEGKGPFRWVALSGDPEDIYATDQALIEAFPENKPLITWLKKAREKIAFQGLPARICWLGMGEREKAGLIFNELVASGKVKGPIVIGRDHLDCGSVASPNRETEAMLDGSDAVSDWPLLNLMANASGGATWISFHHGGGVGMGYSQHAGMVVLADGSHRAATCLKRVLYNDPAMGIFRHTDAGYDKAAEWADKFGLKVW</sequence>
<dbReference type="InterPro" id="IPR035401">
    <property type="entry name" value="Urocanase_C"/>
</dbReference>
<dbReference type="HAMAP" id="MF_00577">
    <property type="entry name" value="HutU"/>
    <property type="match status" value="1"/>
</dbReference>
<feature type="active site" evidence="10">
    <location>
        <position position="415"/>
    </location>
</feature>
<dbReference type="PIRSF" id="PIRSF001423">
    <property type="entry name" value="Urocanate_hydrat"/>
    <property type="match status" value="1"/>
</dbReference>
<dbReference type="Gene3D" id="3.40.1770.10">
    <property type="entry name" value="Urocanase superfamily"/>
    <property type="match status" value="1"/>
</dbReference>
<dbReference type="GO" id="GO:0006548">
    <property type="term" value="P:L-histidine catabolic process"/>
    <property type="evidence" value="ECO:0007669"/>
    <property type="project" value="UniProtKB-UniRule"/>
</dbReference>
<dbReference type="InterPro" id="IPR038364">
    <property type="entry name" value="Urocanase_central_sf"/>
</dbReference>
<evidence type="ECO:0000259" key="13">
    <source>
        <dbReference type="Pfam" id="PF17392"/>
    </source>
</evidence>
<dbReference type="InterPro" id="IPR023637">
    <property type="entry name" value="Urocanase-like"/>
</dbReference>
<dbReference type="FunFam" id="3.40.50.10730:FF:000001">
    <property type="entry name" value="Urocanate hydratase"/>
    <property type="match status" value="1"/>
</dbReference>
<keyword evidence="10" id="KW-0963">Cytoplasm</keyword>
<comment type="cofactor">
    <cofactor evidence="10">
        <name>NAD(+)</name>
        <dbReference type="ChEBI" id="CHEBI:57540"/>
    </cofactor>
    <text evidence="10">Binds 1 NAD(+) per subunit.</text>
</comment>
<feature type="binding site" evidence="10">
    <location>
        <begin position="57"/>
        <end position="58"/>
    </location>
    <ligand>
        <name>NAD(+)</name>
        <dbReference type="ChEBI" id="CHEBI:57540"/>
    </ligand>
</feature>
<comment type="catalytic activity">
    <reaction evidence="8 10">
        <text>4-imidazolone-5-propanoate = trans-urocanate + H2O</text>
        <dbReference type="Rhea" id="RHEA:13101"/>
        <dbReference type="ChEBI" id="CHEBI:15377"/>
        <dbReference type="ChEBI" id="CHEBI:17771"/>
        <dbReference type="ChEBI" id="CHEBI:77893"/>
        <dbReference type="EC" id="4.2.1.49"/>
    </reaction>
</comment>
<dbReference type="RefSeq" id="WP_112653987.1">
    <property type="nucleotide sequence ID" value="NZ_CP043451.1"/>
</dbReference>
<feature type="binding site" evidence="10">
    <location>
        <position position="135"/>
    </location>
    <ligand>
        <name>NAD(+)</name>
        <dbReference type="ChEBI" id="CHEBI:57540"/>
    </ligand>
</feature>
<dbReference type="PANTHER" id="PTHR12216:SF4">
    <property type="entry name" value="UROCANATE HYDRATASE"/>
    <property type="match status" value="1"/>
</dbReference>
<evidence type="ECO:0000256" key="6">
    <source>
        <dbReference type="ARBA" id="ARBA00023239"/>
    </source>
</evidence>
<dbReference type="GO" id="GO:0016153">
    <property type="term" value="F:urocanate hydratase activity"/>
    <property type="evidence" value="ECO:0007669"/>
    <property type="project" value="UniProtKB-UniRule"/>
</dbReference>
<feature type="binding site" evidence="10">
    <location>
        <position position="497"/>
    </location>
    <ligand>
        <name>NAD(+)</name>
        <dbReference type="ChEBI" id="CHEBI:57540"/>
    </ligand>
</feature>
<dbReference type="Gene3D" id="3.40.50.10730">
    <property type="entry name" value="Urocanase like domains"/>
    <property type="match status" value="1"/>
</dbReference>
<evidence type="ECO:0000259" key="12">
    <source>
        <dbReference type="Pfam" id="PF17391"/>
    </source>
</evidence>
<comment type="subcellular location">
    <subcellularLocation>
        <location evidence="10">Cytoplasm</location>
    </subcellularLocation>
</comment>
<feature type="binding site" evidence="10">
    <location>
        <position position="327"/>
    </location>
    <ligand>
        <name>NAD(+)</name>
        <dbReference type="ChEBI" id="CHEBI:57540"/>
    </ligand>
</feature>
<feature type="binding site" evidence="10">
    <location>
        <begin position="268"/>
        <end position="272"/>
    </location>
    <ligand>
        <name>NAD(+)</name>
        <dbReference type="ChEBI" id="CHEBI:57540"/>
    </ligand>
</feature>
<dbReference type="GO" id="GO:0005737">
    <property type="term" value="C:cytoplasm"/>
    <property type="evidence" value="ECO:0007669"/>
    <property type="project" value="UniProtKB-SubCell"/>
</dbReference>
<dbReference type="EC" id="4.2.1.49" evidence="3 10"/>
<dbReference type="PANTHER" id="PTHR12216">
    <property type="entry name" value="UROCANATE HYDRATASE"/>
    <property type="match status" value="1"/>
</dbReference>
<protein>
    <recommendedName>
        <fullName evidence="3 10">Urocanate hydratase</fullName>
        <shortName evidence="10">Urocanase</shortName>
        <ecNumber evidence="3 10">4.2.1.49</ecNumber>
    </recommendedName>
    <alternativeName>
        <fullName evidence="7 10">Imidazolonepropionate hydrolase</fullName>
    </alternativeName>
</protein>
<evidence type="ECO:0000256" key="10">
    <source>
        <dbReference type="HAMAP-Rule" id="MF_00577"/>
    </source>
</evidence>
<dbReference type="NCBIfam" id="TIGR01228">
    <property type="entry name" value="hutU"/>
    <property type="match status" value="1"/>
</dbReference>
<evidence type="ECO:0000256" key="4">
    <source>
        <dbReference type="ARBA" id="ARBA00022808"/>
    </source>
</evidence>
<comment type="similarity">
    <text evidence="2 10">Belongs to the urocanase family.</text>
</comment>
<dbReference type="EMBL" id="CP071880">
    <property type="protein sequence ID" value="QTE49664.1"/>
    <property type="molecule type" value="Genomic_DNA"/>
</dbReference>
<evidence type="ECO:0000256" key="7">
    <source>
        <dbReference type="ARBA" id="ARBA00031640"/>
    </source>
</evidence>
<evidence type="ECO:0000256" key="1">
    <source>
        <dbReference type="ARBA" id="ARBA00004794"/>
    </source>
</evidence>